<dbReference type="Proteomes" id="UP001626550">
    <property type="component" value="Unassembled WGS sequence"/>
</dbReference>
<comment type="caution">
    <text evidence="1">The sequence shown here is derived from an EMBL/GenBank/DDBJ whole genome shotgun (WGS) entry which is preliminary data.</text>
</comment>
<gene>
    <name evidence="1" type="ORF">Ciccas_012726</name>
</gene>
<name>A0ABD2PPE0_9PLAT</name>
<proteinExistence type="predicted"/>
<evidence type="ECO:0000313" key="1">
    <source>
        <dbReference type="EMBL" id="KAL3308737.1"/>
    </source>
</evidence>
<organism evidence="1 2">
    <name type="scientific">Cichlidogyrus casuarinus</name>
    <dbReference type="NCBI Taxonomy" id="1844966"/>
    <lineage>
        <taxon>Eukaryota</taxon>
        <taxon>Metazoa</taxon>
        <taxon>Spiralia</taxon>
        <taxon>Lophotrochozoa</taxon>
        <taxon>Platyhelminthes</taxon>
        <taxon>Monogenea</taxon>
        <taxon>Monopisthocotylea</taxon>
        <taxon>Dactylogyridea</taxon>
        <taxon>Ancyrocephalidae</taxon>
        <taxon>Cichlidogyrus</taxon>
    </lineage>
</organism>
<reference evidence="1 2" key="1">
    <citation type="submission" date="2024-11" db="EMBL/GenBank/DDBJ databases">
        <title>Adaptive evolution of stress response genes in parasites aligns with host niche diversity.</title>
        <authorList>
            <person name="Hahn C."/>
            <person name="Resl P."/>
        </authorList>
    </citation>
    <scope>NUCLEOTIDE SEQUENCE [LARGE SCALE GENOMIC DNA]</scope>
    <source>
        <strain evidence="1">EGGRZ-B1_66</strain>
        <tissue evidence="1">Body</tissue>
    </source>
</reference>
<evidence type="ECO:0000313" key="2">
    <source>
        <dbReference type="Proteomes" id="UP001626550"/>
    </source>
</evidence>
<protein>
    <submittedName>
        <fullName evidence="1">Uncharacterized protein</fullName>
    </submittedName>
</protein>
<dbReference type="AlphaFoldDB" id="A0ABD2PPE0"/>
<sequence>MSHSAPSALIVSSEAVLMSMLSDEEENQRVRAALRIVEIRREKNECVRQFSAGPKGKLVVNLEATDYTEVAGDIFSKNCVGNVKVTAPPIVQFLSDAELIEKAKDNQLKFARIPCHTQTVEKEIQKTNQVTKSQISAVRFRILKDVSQIRLPSLRKT</sequence>
<dbReference type="PANTHER" id="PTHR46409">
    <property type="entry name" value="HTH PSQ-TYPE DOMAIN-CONTAINING PROTEIN"/>
    <property type="match status" value="1"/>
</dbReference>
<accession>A0ABD2PPE0</accession>
<keyword evidence="2" id="KW-1185">Reference proteome</keyword>
<dbReference type="PANTHER" id="PTHR46409:SF1">
    <property type="entry name" value="HTH PSQ-TYPE DOMAIN-CONTAINING PROTEIN"/>
    <property type="match status" value="1"/>
</dbReference>
<dbReference type="EMBL" id="JBJKFK010004757">
    <property type="protein sequence ID" value="KAL3308737.1"/>
    <property type="molecule type" value="Genomic_DNA"/>
</dbReference>